<dbReference type="PROSITE" id="PS01186">
    <property type="entry name" value="EGF_2"/>
    <property type="match status" value="1"/>
</dbReference>
<comment type="subcellular location">
    <subcellularLocation>
        <location evidence="1">Membrane</location>
        <topology evidence="1">Single-pass membrane protein</topology>
    </subcellularLocation>
</comment>
<proteinExistence type="predicted"/>
<feature type="region of interest" description="Disordered" evidence="8">
    <location>
        <begin position="769"/>
        <end position="888"/>
    </location>
</feature>
<dbReference type="InterPro" id="IPR001762">
    <property type="entry name" value="Disintegrin_dom"/>
</dbReference>
<evidence type="ECO:0000256" key="5">
    <source>
        <dbReference type="ARBA" id="ARBA00023157"/>
    </source>
</evidence>
<feature type="compositionally biased region" description="Low complexity" evidence="8">
    <location>
        <begin position="817"/>
        <end position="834"/>
    </location>
</feature>
<dbReference type="PANTHER" id="PTHR11905:SF159">
    <property type="entry name" value="ADAM METALLOPROTEASE"/>
    <property type="match status" value="1"/>
</dbReference>
<evidence type="ECO:0000259" key="10">
    <source>
        <dbReference type="PROSITE" id="PS50026"/>
    </source>
</evidence>
<keyword evidence="4 9" id="KW-0472">Membrane</keyword>
<protein>
    <submittedName>
        <fullName evidence="14">Uncharacterized protein</fullName>
    </submittedName>
</protein>
<dbReference type="InterPro" id="IPR000742">
    <property type="entry name" value="EGF"/>
</dbReference>
<dbReference type="GO" id="GO:0006509">
    <property type="term" value="P:membrane protein ectodomain proteolysis"/>
    <property type="evidence" value="ECO:0007669"/>
    <property type="project" value="TreeGrafter"/>
</dbReference>
<feature type="domain" description="Disintegrin" evidence="11">
    <location>
        <begin position="369"/>
        <end position="421"/>
    </location>
</feature>
<dbReference type="GO" id="GO:0046872">
    <property type="term" value="F:metal ion binding"/>
    <property type="evidence" value="ECO:0007669"/>
    <property type="project" value="UniProtKB-KW"/>
</dbReference>
<dbReference type="InterPro" id="IPR024079">
    <property type="entry name" value="MetalloPept_cat_dom_sf"/>
</dbReference>
<dbReference type="InterPro" id="IPR006586">
    <property type="entry name" value="ADAM_Cys-rich"/>
</dbReference>
<evidence type="ECO:0000256" key="1">
    <source>
        <dbReference type="ARBA" id="ARBA00004167"/>
    </source>
</evidence>
<dbReference type="InterPro" id="IPR001590">
    <property type="entry name" value="Peptidase_M12B"/>
</dbReference>
<keyword evidence="6" id="KW-0245">EGF-like domain</keyword>
<feature type="binding site" evidence="7">
    <location>
        <position position="300"/>
    </location>
    <ligand>
        <name>Zn(2+)</name>
        <dbReference type="ChEBI" id="CHEBI:29105"/>
        <note>catalytic</note>
    </ligand>
</feature>
<dbReference type="PROSITE" id="PS50214">
    <property type="entry name" value="DISINTEGRIN_2"/>
    <property type="match status" value="1"/>
</dbReference>
<reference evidence="14" key="1">
    <citation type="submission" date="2022-11" db="UniProtKB">
        <authorList>
            <consortium name="WormBaseParasite"/>
        </authorList>
    </citation>
    <scope>IDENTIFICATION</scope>
</reference>
<dbReference type="Gene3D" id="3.40.390.10">
    <property type="entry name" value="Collagenase (Catalytic Domain)"/>
    <property type="match status" value="1"/>
</dbReference>
<dbReference type="Proteomes" id="UP000887540">
    <property type="component" value="Unplaced"/>
</dbReference>
<feature type="domain" description="Peptidase M12B" evidence="12">
    <location>
        <begin position="161"/>
        <end position="363"/>
    </location>
</feature>
<feature type="domain" description="EGF-like" evidence="10">
    <location>
        <begin position="601"/>
        <end position="634"/>
    </location>
</feature>
<dbReference type="Pfam" id="PF01421">
    <property type="entry name" value="Reprolysin"/>
    <property type="match status" value="1"/>
</dbReference>
<evidence type="ECO:0000313" key="14">
    <source>
        <dbReference type="WBParaSite" id="ACRNAN_scaffold5082.g21244.t1"/>
    </source>
</evidence>
<dbReference type="InterPro" id="IPR036436">
    <property type="entry name" value="Disintegrin_dom_sf"/>
</dbReference>
<dbReference type="PROSITE" id="PS50215">
    <property type="entry name" value="ADAM_MEPRO"/>
    <property type="match status" value="1"/>
</dbReference>
<dbReference type="SMART" id="SM00608">
    <property type="entry name" value="ACR"/>
    <property type="match status" value="1"/>
</dbReference>
<accession>A0A914E188</accession>
<dbReference type="FunFam" id="3.40.390.10:FF:000002">
    <property type="entry name" value="Disintegrin and metalloproteinase domain-containing protein 22"/>
    <property type="match status" value="1"/>
</dbReference>
<feature type="binding site" evidence="7">
    <location>
        <position position="296"/>
    </location>
    <ligand>
        <name>Zn(2+)</name>
        <dbReference type="ChEBI" id="CHEBI:29105"/>
        <note>catalytic</note>
    </ligand>
</feature>
<dbReference type="Gene3D" id="4.10.70.10">
    <property type="entry name" value="Disintegrin domain"/>
    <property type="match status" value="1"/>
</dbReference>
<evidence type="ECO:0000256" key="7">
    <source>
        <dbReference type="PROSITE-ProRule" id="PRU00276"/>
    </source>
</evidence>
<evidence type="ECO:0000256" key="4">
    <source>
        <dbReference type="ARBA" id="ARBA00023136"/>
    </source>
</evidence>
<organism evidence="13 14">
    <name type="scientific">Acrobeloides nanus</name>
    <dbReference type="NCBI Taxonomy" id="290746"/>
    <lineage>
        <taxon>Eukaryota</taxon>
        <taxon>Metazoa</taxon>
        <taxon>Ecdysozoa</taxon>
        <taxon>Nematoda</taxon>
        <taxon>Chromadorea</taxon>
        <taxon>Rhabditida</taxon>
        <taxon>Tylenchina</taxon>
        <taxon>Cephalobomorpha</taxon>
        <taxon>Cephaloboidea</taxon>
        <taxon>Cephalobidae</taxon>
        <taxon>Acrobeloides</taxon>
    </lineage>
</organism>
<feature type="compositionally biased region" description="Basic and acidic residues" evidence="8">
    <location>
        <begin position="861"/>
        <end position="876"/>
    </location>
</feature>
<feature type="disulfide bond" evidence="6">
    <location>
        <begin position="624"/>
        <end position="633"/>
    </location>
</feature>
<evidence type="ECO:0000256" key="6">
    <source>
        <dbReference type="PROSITE-ProRule" id="PRU00076"/>
    </source>
</evidence>
<evidence type="ECO:0000259" key="11">
    <source>
        <dbReference type="PROSITE" id="PS50214"/>
    </source>
</evidence>
<dbReference type="SUPFAM" id="SSF55486">
    <property type="entry name" value="Metalloproteases ('zincins'), catalytic domain"/>
    <property type="match status" value="1"/>
</dbReference>
<evidence type="ECO:0000256" key="8">
    <source>
        <dbReference type="SAM" id="MobiDB-lite"/>
    </source>
</evidence>
<dbReference type="SUPFAM" id="SSF57552">
    <property type="entry name" value="Blood coagulation inhibitor (disintegrin)"/>
    <property type="match status" value="1"/>
</dbReference>
<dbReference type="PANTHER" id="PTHR11905">
    <property type="entry name" value="ADAM A DISINTEGRIN AND METALLOPROTEASE DOMAIN"/>
    <property type="match status" value="1"/>
</dbReference>
<dbReference type="SMART" id="SM00050">
    <property type="entry name" value="DISIN"/>
    <property type="match status" value="1"/>
</dbReference>
<dbReference type="GO" id="GO:0004222">
    <property type="term" value="F:metalloendopeptidase activity"/>
    <property type="evidence" value="ECO:0007669"/>
    <property type="project" value="InterPro"/>
</dbReference>
<dbReference type="PROSITE" id="PS50026">
    <property type="entry name" value="EGF_3"/>
    <property type="match status" value="1"/>
</dbReference>
<feature type="active site" evidence="7">
    <location>
        <position position="297"/>
    </location>
</feature>
<evidence type="ECO:0000256" key="2">
    <source>
        <dbReference type="ARBA" id="ARBA00022692"/>
    </source>
</evidence>
<keyword evidence="7" id="KW-0862">Zinc</keyword>
<evidence type="ECO:0000256" key="3">
    <source>
        <dbReference type="ARBA" id="ARBA00022989"/>
    </source>
</evidence>
<dbReference type="AlphaFoldDB" id="A0A914E188"/>
<keyword evidence="13" id="KW-1185">Reference proteome</keyword>
<name>A0A914E188_9BILA</name>
<keyword evidence="7" id="KW-0479">Metal-binding</keyword>
<comment type="caution">
    <text evidence="6">Lacks conserved residue(s) required for the propagation of feature annotation.</text>
</comment>
<dbReference type="GO" id="GO:0016020">
    <property type="term" value="C:membrane"/>
    <property type="evidence" value="ECO:0007669"/>
    <property type="project" value="UniProtKB-SubCell"/>
</dbReference>
<feature type="transmembrane region" description="Helical" evidence="9">
    <location>
        <begin position="656"/>
        <end position="676"/>
    </location>
</feature>
<evidence type="ECO:0000256" key="9">
    <source>
        <dbReference type="SAM" id="Phobius"/>
    </source>
</evidence>
<keyword evidence="3 9" id="KW-1133">Transmembrane helix</keyword>
<dbReference type="CDD" id="cd04269">
    <property type="entry name" value="ZnMc_adamalysin_II_like"/>
    <property type="match status" value="1"/>
</dbReference>
<keyword evidence="2 9" id="KW-0812">Transmembrane</keyword>
<feature type="binding site" evidence="7">
    <location>
        <position position="306"/>
    </location>
    <ligand>
        <name>Zn(2+)</name>
        <dbReference type="ChEBI" id="CHEBI:29105"/>
        <note>catalytic</note>
    </ligand>
</feature>
<dbReference type="WBParaSite" id="ACRNAN_scaffold5082.g21244.t1">
    <property type="protein sequence ID" value="ACRNAN_scaffold5082.g21244.t1"/>
    <property type="gene ID" value="ACRNAN_scaffold5082.g21244"/>
</dbReference>
<dbReference type="InterPro" id="IPR034027">
    <property type="entry name" value="Reprolysin_adamalysin"/>
</dbReference>
<evidence type="ECO:0000313" key="13">
    <source>
        <dbReference type="Proteomes" id="UP000887540"/>
    </source>
</evidence>
<dbReference type="PROSITE" id="PS00022">
    <property type="entry name" value="EGF_1"/>
    <property type="match status" value="1"/>
</dbReference>
<sequence length="903" mass="99980">MAKQSIDLRCPISIRQADSSETLSPQNLVDAARNSTRLELVFINQNFANQSQSLSFYPNRDLLGNSLQDVPSTSQGHLCHFESVTAEDGHNALSACSVELITGTFKDGKKSYILSQENDQFYLIPQGNVTCDWGHSRRKRADHQPSSIPNYYAEYIDQTIRYVELVFIADNSIYVKYGKDEKRVHDRLHSIANVVNSLYAPLNIRVTLVWADIWKNGDIFEVTADSNKLLTQFLSYRKTFLPEHPHDVAQFVTDVTFDNDIIGLAYKGTLCSYDYSGGVIMDYSKSGAAVAATSAHEMGHNFGMGHDKDYPHPCQCSTFPKTSCIMAPSSGDSNYPTVWSDCSLDILKNSYKRAIDYCLHNAPNTTFGGAKCGNGIVEEGEDCDCGGTEKCPNECCIASTCKLAKGATCASGECCDIGTCQNSVMVKLSIVLVTFLFKMDCHARMIRIIFAMKVNAEAVKSNVNTSGVQMAKIPYPNVMLLIFKIVALTQLLTIFFDADQSNLFCDIKHFQQFRDNFCGRLQCQHLSEKPEFGQSYTVNTISNDVRLSNGKAVACRTIRTTYTGTGTKKTDPGMVPDGAKCGENKMCIDSKCTNHSKVVQLVPKCEPEDCFNHGICNNMGNCHCEYGYGGVGCNVPGYGGSVNSGPAYTSTFNPHLWVVGFLVLSVIAFIAATVYCKKWKNLWLHKKIWQLAKKHLNLHSILVPVRKAPPPPRRVPPQGLNSVWGDTPQNVIHVTKPIIPPTLKFKTVIQLPKSCQLAHEYATPYQPEYIVPHDDQIPPGPVRPSRSERRKPTNAARPKQAPTILLPHGKSVQNVANINRNRSSSSSSDENNSIAPLVKNKGVKSIRPNKTLPPPPHRKPNFNEKNESRSPKEKPQLPKPPLVANPVNVKSLAEKFDVKKANV</sequence>
<keyword evidence="5 6" id="KW-1015">Disulfide bond</keyword>
<evidence type="ECO:0000259" key="12">
    <source>
        <dbReference type="PROSITE" id="PS50215"/>
    </source>
</evidence>